<dbReference type="GO" id="GO:0032259">
    <property type="term" value="P:methylation"/>
    <property type="evidence" value="ECO:0007669"/>
    <property type="project" value="UniProtKB-KW"/>
</dbReference>
<dbReference type="PANTHER" id="PTHR12260">
    <property type="entry name" value="DAMAGE-CONTROL PHOSPHATASE ARMT1"/>
    <property type="match status" value="1"/>
</dbReference>
<dbReference type="GO" id="GO:0006974">
    <property type="term" value="P:DNA damage response"/>
    <property type="evidence" value="ECO:0007669"/>
    <property type="project" value="TreeGrafter"/>
</dbReference>
<evidence type="ECO:0000256" key="3">
    <source>
        <dbReference type="ARBA" id="ARBA00009519"/>
    </source>
</evidence>
<dbReference type="InterPro" id="IPR039763">
    <property type="entry name" value="ARMT1"/>
</dbReference>
<comment type="domain">
    <text evidence="10">Subfamily III proteins have a conserved RTxK motif about 40-50 residues from the C-terminus; the threonine may be replaced by serine or cysteine.</text>
</comment>
<sequence length="194" mass="22243">MLFEPMVSKIVDLQSIDSEGQENVARGLVKNVVFHGKSFPCYVSDVTPDDYNWVLQTLAKDSDPAIATFGKRWLERPEFSFRHEEFWTQPNCFWDMKAEAGSLFEELKSSALTIFKGDLNYRKLVGDRDWPYQIDYKFALQSMSEVPLFALRTMKADTVCGLSNENVKMLKAKYGADKSWMVSSDWAVAQLNLP</sequence>
<evidence type="ECO:0000256" key="1">
    <source>
        <dbReference type="ARBA" id="ARBA00000807"/>
    </source>
</evidence>
<comment type="similarity">
    <text evidence="3 10">Belongs to the damage-control phosphatase family. Sugar phosphate phosphatase III subfamily.</text>
</comment>
<dbReference type="WBParaSite" id="Pan_g17119.t1">
    <property type="protein sequence ID" value="Pan_g17119.t1"/>
    <property type="gene ID" value="Pan_g17119"/>
</dbReference>
<dbReference type="Pfam" id="PF01937">
    <property type="entry name" value="ARMT1-like_dom"/>
    <property type="match status" value="1"/>
</dbReference>
<dbReference type="Proteomes" id="UP000492821">
    <property type="component" value="Unassembled WGS sequence"/>
</dbReference>
<keyword evidence="12" id="KW-1185">Reference proteome</keyword>
<evidence type="ECO:0000256" key="9">
    <source>
        <dbReference type="ARBA" id="ARBA00048809"/>
    </source>
</evidence>
<dbReference type="EC" id="2.1.1.-" evidence="10"/>
<evidence type="ECO:0000259" key="11">
    <source>
        <dbReference type="Pfam" id="PF01937"/>
    </source>
</evidence>
<evidence type="ECO:0000256" key="5">
    <source>
        <dbReference type="ARBA" id="ARBA00022723"/>
    </source>
</evidence>
<reference evidence="12" key="1">
    <citation type="journal article" date="2013" name="Genetics">
        <title>The draft genome and transcriptome of Panagrellus redivivus are shaped by the harsh demands of a free-living lifestyle.</title>
        <authorList>
            <person name="Srinivasan J."/>
            <person name="Dillman A.R."/>
            <person name="Macchietto M.G."/>
            <person name="Heikkinen L."/>
            <person name="Lakso M."/>
            <person name="Fracchia K.M."/>
            <person name="Antoshechkin I."/>
            <person name="Mortazavi A."/>
            <person name="Wong G."/>
            <person name="Sternberg P.W."/>
        </authorList>
    </citation>
    <scope>NUCLEOTIDE SEQUENCE [LARGE SCALE GENOMIC DNA]</scope>
    <source>
        <strain evidence="12">MT8872</strain>
    </source>
</reference>
<keyword evidence="7 10" id="KW-0464">Manganese</keyword>
<dbReference type="GO" id="GO:0051998">
    <property type="term" value="F:protein carboxyl O-methyltransferase activity"/>
    <property type="evidence" value="ECO:0007669"/>
    <property type="project" value="UniProtKB-UniRule"/>
</dbReference>
<evidence type="ECO:0000256" key="2">
    <source>
        <dbReference type="ARBA" id="ARBA00001326"/>
    </source>
</evidence>
<evidence type="ECO:0000313" key="13">
    <source>
        <dbReference type="WBParaSite" id="Pan_g17119.t1"/>
    </source>
</evidence>
<comment type="function">
    <text evidence="8 10">Metal-dependent phosphatase that shows phosphatase activity against several substrates, including fructose-1-phosphate and fructose-6-phosphate. Its preference for fructose-1-phosphate, a strong glycating agent that causes DNA damage rather than a canonical yeast metabolite, suggests a damage-control function in hexose phosphate metabolism. Has also been shown to have O-methyltransferase activity that methylates glutamate residues of target proteins to form gamma-glutamyl methyl ester residues. Possibly methylates PCNA, suggesting it is involved in the DNA damage response.</text>
</comment>
<comment type="cofactor">
    <cofactor evidence="10">
        <name>Mn(2+)</name>
        <dbReference type="ChEBI" id="CHEBI:29035"/>
    </cofactor>
    <cofactor evidence="10">
        <name>Ni(2+)</name>
        <dbReference type="ChEBI" id="CHEBI:49786"/>
    </cofactor>
</comment>
<dbReference type="InterPro" id="IPR036075">
    <property type="entry name" value="ARMT-1-like_metal-bd_sf"/>
</dbReference>
<evidence type="ECO:0000256" key="10">
    <source>
        <dbReference type="RuleBase" id="RU367030"/>
    </source>
</evidence>
<keyword evidence="4" id="KW-0533">Nickel</keyword>
<dbReference type="GO" id="GO:0005634">
    <property type="term" value="C:nucleus"/>
    <property type="evidence" value="ECO:0007669"/>
    <property type="project" value="TreeGrafter"/>
</dbReference>
<accession>A0A7E4ZTY2</accession>
<dbReference type="EC" id="3.1.3.-" evidence="10"/>
<keyword evidence="5 10" id="KW-0479">Metal-binding</keyword>
<dbReference type="InterPro" id="IPR002791">
    <property type="entry name" value="ARMT1-like_metal-bd"/>
</dbReference>
<keyword evidence="10" id="KW-0489">Methyltransferase</keyword>
<evidence type="ECO:0000256" key="7">
    <source>
        <dbReference type="ARBA" id="ARBA00023211"/>
    </source>
</evidence>
<evidence type="ECO:0000256" key="8">
    <source>
        <dbReference type="ARBA" id="ARBA00045980"/>
    </source>
</evidence>
<keyword evidence="6 10" id="KW-0378">Hydrolase</keyword>
<evidence type="ECO:0000313" key="12">
    <source>
        <dbReference type="Proteomes" id="UP000492821"/>
    </source>
</evidence>
<reference evidence="13" key="2">
    <citation type="submission" date="2020-10" db="UniProtKB">
        <authorList>
            <consortium name="WormBaseParasite"/>
        </authorList>
    </citation>
    <scope>IDENTIFICATION</scope>
</reference>
<comment type="catalytic activity">
    <reaction evidence="9 10">
        <text>beta-D-fructose 6-phosphate = dihydroxyacetone + D-glyceraldehyde 3-phosphate</text>
        <dbReference type="Rhea" id="RHEA:28002"/>
        <dbReference type="ChEBI" id="CHEBI:16016"/>
        <dbReference type="ChEBI" id="CHEBI:57634"/>
        <dbReference type="ChEBI" id="CHEBI:59776"/>
    </reaction>
</comment>
<evidence type="ECO:0000256" key="4">
    <source>
        <dbReference type="ARBA" id="ARBA00022596"/>
    </source>
</evidence>
<dbReference type="AlphaFoldDB" id="A0A7E4ZTY2"/>
<comment type="catalytic activity">
    <reaction evidence="1 10">
        <text>L-glutamyl-[protein] + S-adenosyl-L-methionine = [protein]-L-glutamate 5-O-methyl ester + S-adenosyl-L-homocysteine</text>
        <dbReference type="Rhea" id="RHEA:24452"/>
        <dbReference type="Rhea" id="RHEA-COMP:10208"/>
        <dbReference type="Rhea" id="RHEA-COMP:10311"/>
        <dbReference type="ChEBI" id="CHEBI:29973"/>
        <dbReference type="ChEBI" id="CHEBI:57856"/>
        <dbReference type="ChEBI" id="CHEBI:59789"/>
        <dbReference type="ChEBI" id="CHEBI:82795"/>
    </reaction>
</comment>
<dbReference type="GO" id="GO:0046872">
    <property type="term" value="F:metal ion binding"/>
    <property type="evidence" value="ECO:0007669"/>
    <property type="project" value="UniProtKB-UniRule"/>
</dbReference>
<dbReference type="GO" id="GO:0016791">
    <property type="term" value="F:phosphatase activity"/>
    <property type="evidence" value="ECO:0007669"/>
    <property type="project" value="TreeGrafter"/>
</dbReference>
<keyword evidence="10" id="KW-0808">Transferase</keyword>
<dbReference type="SUPFAM" id="SSF111321">
    <property type="entry name" value="AF1104-like"/>
    <property type="match status" value="1"/>
</dbReference>
<comment type="catalytic activity">
    <reaction evidence="2 10">
        <text>beta-D-fructose 1-phosphate + H2O = D-fructose + phosphate</text>
        <dbReference type="Rhea" id="RHEA:35603"/>
        <dbReference type="ChEBI" id="CHEBI:15377"/>
        <dbReference type="ChEBI" id="CHEBI:37721"/>
        <dbReference type="ChEBI" id="CHEBI:43474"/>
        <dbReference type="ChEBI" id="CHEBI:138881"/>
    </reaction>
</comment>
<dbReference type="PANTHER" id="PTHR12260:SF6">
    <property type="entry name" value="DAMAGE-CONTROL PHOSPHATASE ARMT1"/>
    <property type="match status" value="1"/>
</dbReference>
<name>A0A7E4ZTY2_PANRE</name>
<evidence type="ECO:0000256" key="6">
    <source>
        <dbReference type="ARBA" id="ARBA00022801"/>
    </source>
</evidence>
<feature type="domain" description="Damage-control phosphatase ARMT1-like metal-binding" evidence="11">
    <location>
        <begin position="26"/>
        <end position="166"/>
    </location>
</feature>
<protein>
    <recommendedName>
        <fullName evidence="10">Sugar phosphate phosphatase</fullName>
        <ecNumber evidence="10">2.1.1.-</ecNumber>
        <ecNumber evidence="10">3.1.3.-</ecNumber>
    </recommendedName>
</protein>
<organism evidence="12 13">
    <name type="scientific">Panagrellus redivivus</name>
    <name type="common">Microworm</name>
    <dbReference type="NCBI Taxonomy" id="6233"/>
    <lineage>
        <taxon>Eukaryota</taxon>
        <taxon>Metazoa</taxon>
        <taxon>Ecdysozoa</taxon>
        <taxon>Nematoda</taxon>
        <taxon>Chromadorea</taxon>
        <taxon>Rhabditida</taxon>
        <taxon>Tylenchina</taxon>
        <taxon>Panagrolaimomorpha</taxon>
        <taxon>Panagrolaimoidea</taxon>
        <taxon>Panagrolaimidae</taxon>
        <taxon>Panagrellus</taxon>
    </lineage>
</organism>
<proteinExistence type="inferred from homology"/>